<name>A0ABN0ZPQ9_9ACTN</name>
<evidence type="ECO:0000256" key="1">
    <source>
        <dbReference type="SAM" id="MobiDB-lite"/>
    </source>
</evidence>
<dbReference type="Proteomes" id="UP001500909">
    <property type="component" value="Unassembled WGS sequence"/>
</dbReference>
<feature type="region of interest" description="Disordered" evidence="1">
    <location>
        <begin position="252"/>
        <end position="282"/>
    </location>
</feature>
<feature type="region of interest" description="Disordered" evidence="1">
    <location>
        <begin position="7"/>
        <end position="47"/>
    </location>
</feature>
<gene>
    <name evidence="2" type="ORF">GCM10010361_18240</name>
</gene>
<organism evidence="2 3">
    <name type="scientific">Streptomyces olivaceiscleroticus</name>
    <dbReference type="NCBI Taxonomy" id="68245"/>
    <lineage>
        <taxon>Bacteria</taxon>
        <taxon>Bacillati</taxon>
        <taxon>Actinomycetota</taxon>
        <taxon>Actinomycetes</taxon>
        <taxon>Kitasatosporales</taxon>
        <taxon>Streptomycetaceae</taxon>
        <taxon>Streptomyces</taxon>
    </lineage>
</organism>
<feature type="region of interest" description="Disordered" evidence="1">
    <location>
        <begin position="151"/>
        <end position="174"/>
    </location>
</feature>
<comment type="caution">
    <text evidence="2">The sequence shown here is derived from an EMBL/GenBank/DDBJ whole genome shotgun (WGS) entry which is preliminary data.</text>
</comment>
<dbReference type="EMBL" id="BAAABY010000011">
    <property type="protein sequence ID" value="GAA0454520.1"/>
    <property type="molecule type" value="Genomic_DNA"/>
</dbReference>
<sequence length="359" mass="39545">MPCQAQAALARAGPRQSGQLRTHTHQDHPGCPAVAGPRTAPGSGPGKLTYPDSILICQLTLKDGYMRNQRARIYAACAVKLDQDHTDVAEGTFDAALTNALVAIVASEWPGKEGKPFTKPASKLLQLIREKADTEPRVVQRAPDENDVFLIRDPHTDDGAPDVEEAPATGGSMADSIFSWQEPATQSHETRVDVGTLTDALDVTQLVRHAREGSDEADEEPRLLERRHVEALLALDSHPSLWALDMEREDRYEDSAQKQDEREREQAGRTLRRIGEEEADRRAAAAVDLHTGPTPDDTGALELQECPVCGYEAFSSDDGDELGMLVGTGECLVCHYRRSPAIANAIARQMEWERRWERD</sequence>
<reference evidence="2 3" key="1">
    <citation type="journal article" date="2019" name="Int. J. Syst. Evol. Microbiol.">
        <title>The Global Catalogue of Microorganisms (GCM) 10K type strain sequencing project: providing services to taxonomists for standard genome sequencing and annotation.</title>
        <authorList>
            <consortium name="The Broad Institute Genomics Platform"/>
            <consortium name="The Broad Institute Genome Sequencing Center for Infectious Disease"/>
            <person name="Wu L."/>
            <person name="Ma J."/>
        </authorList>
    </citation>
    <scope>NUCLEOTIDE SEQUENCE [LARGE SCALE GENOMIC DNA]</scope>
    <source>
        <strain evidence="2 3">JCM 4805</strain>
    </source>
</reference>
<keyword evidence="3" id="KW-1185">Reference proteome</keyword>
<evidence type="ECO:0000313" key="3">
    <source>
        <dbReference type="Proteomes" id="UP001500909"/>
    </source>
</evidence>
<protein>
    <submittedName>
        <fullName evidence="2">Uncharacterized protein</fullName>
    </submittedName>
</protein>
<evidence type="ECO:0000313" key="2">
    <source>
        <dbReference type="EMBL" id="GAA0454520.1"/>
    </source>
</evidence>
<proteinExistence type="predicted"/>
<accession>A0ABN0ZPQ9</accession>